<dbReference type="SMART" id="SM00060">
    <property type="entry name" value="FN3"/>
    <property type="match status" value="2"/>
</dbReference>
<comment type="caution">
    <text evidence="11">The sequence shown here is derived from an EMBL/GenBank/DDBJ whole genome shotgun (WGS) entry which is preliminary data.</text>
</comment>
<dbReference type="RefSeq" id="WP_188537206.1">
    <property type="nucleotide sequence ID" value="NZ_BMFT01000001.1"/>
</dbReference>
<evidence type="ECO:0000256" key="7">
    <source>
        <dbReference type="ARBA" id="ARBA00023326"/>
    </source>
</evidence>
<sequence length="1320" mass="143148">MKNKIKIRMAAIIMTITLLSSLVPIRLGATAEPIDSNLIVQTAIKPSIGGALQIIDHNGQKTLGDQNGIPIQLRGMSTHGLQWFPEIINDNAFAALANDWNANVIRLAMYVGENGYGTEANKAIHKQRVIQGINYAIANDLYVIVDWHVHAPGDPRAEIYSGAKEFFEEISGLYPNDEHIIYELANEPSSNNSDGPGITNDRAGWLAVKEYADPIVSMLRDPVNGNAQNNIIIVGTPNWSQRPDLAADDPINSHNIMYTVHFYTGTHMPATDSTDRTNAMSNVRYALDKGVAVFSTEWGTSQASGDGGPYLDEADKWLDFLNENNISWVNWSLTNKNETSAAFMPLELGKQNATSLDPGSDQVWSLPELSVSGEYVRARIKGIPYEPIDRNKYSQVLWDFNDGTTQGFGVNGDSPNKESITLSNVADALQITGLNTSNDISEGNYWANIRLSADSWGKSANILGTEQLSMDVIVDAKTTVSIAAIPQGPSASWANPTRAIQVTEEDFIPYGDKFKAVLTITADDSPSLETIAMNADNNIMTNLILFIGAADANVISLDNITVTGTKVEIPVIHDPKGTAILPSNFEDNTRQGWDWNPESAVKSALTIKEIQGTKVLSWEVAYPDVKPSDGWASAPRLELYKEGLIRGDSDYVMFDLYIEPQRASSGSLAINLVFQPPTGGFWQQVPGSYNVDFENLNSASATDEVYHYNVSFNLRDLTGITDDTELRNMILIFADVESDFVGRLSIDNVRFTPGLVATAGDGLVNLEWEPVSQAEYYNVERSTTSGGSFSTVASAVYGTNYVDTDVINNTTYYYVVTAVDRDGGTYSYRERAATPGAILPIPAIPNGLSAQAGDSHVTLTWGTVPGAKYYNVKRSTNSSGPYTNVAAVTSGTSYTDNGLTNGTTYYYVVSAGNESGESANSAEKQAKPYKVSSDTDNNTNNNNSSTSNGGGSVPPSNGAITLPVVDQDGKIVVLVAKGATKVVLPANSTVIDDKVIIEFKNEDITVQIPGSIYKQLQSLFTADELKDATISFQMVPSSITDRLALLDRITANNRADVTAAGDIIDFSISIISKDGKEIKLTQFEKPIIITLKVDADTNKELMGMYSIADNGTLEYVGGKLVDGKMVAQISHFSKYGVLSYDKSFIDVNEKHWAVQIIKQLAAKHIIEGVSDTKFAPDRFITRAEFAALIVRALDIEAKGKAQFSDVGASDWYSSAIAAVSEVGIVNGRSTSKFDPNATITREEMAVILVRAYEYSKGEKASAEIVNVFADQANVSSWAQDAVVTAHSLGLIHELTNNQFAPKDKTTRAESAQAISKLIAE</sequence>
<dbReference type="PROSITE" id="PS51272">
    <property type="entry name" value="SLH"/>
    <property type="match status" value="3"/>
</dbReference>
<dbReference type="InterPro" id="IPR001547">
    <property type="entry name" value="Glyco_hydro_5"/>
</dbReference>
<evidence type="ECO:0000256" key="8">
    <source>
        <dbReference type="SAM" id="MobiDB-lite"/>
    </source>
</evidence>
<accession>A0ABQ1YBS9</accession>
<keyword evidence="7" id="KW-0119">Carbohydrate metabolism</keyword>
<evidence type="ECO:0000259" key="9">
    <source>
        <dbReference type="PROSITE" id="PS50853"/>
    </source>
</evidence>
<keyword evidence="4" id="KW-0378">Hydrolase</keyword>
<dbReference type="InterPro" id="IPR005086">
    <property type="entry name" value="CBM17/28"/>
</dbReference>
<feature type="region of interest" description="Disordered" evidence="8">
    <location>
        <begin position="916"/>
        <end position="960"/>
    </location>
</feature>
<evidence type="ECO:0000256" key="1">
    <source>
        <dbReference type="ARBA" id="ARBA00000966"/>
    </source>
</evidence>
<evidence type="ECO:0000256" key="5">
    <source>
        <dbReference type="ARBA" id="ARBA00023001"/>
    </source>
</evidence>
<keyword evidence="7" id="KW-0624">Polysaccharide degradation</keyword>
<dbReference type="InterPro" id="IPR001119">
    <property type="entry name" value="SLH_dom"/>
</dbReference>
<dbReference type="SUPFAM" id="SSF49265">
    <property type="entry name" value="Fibronectin type III"/>
    <property type="match status" value="1"/>
</dbReference>
<evidence type="ECO:0000256" key="2">
    <source>
        <dbReference type="ARBA" id="ARBA00005641"/>
    </source>
</evidence>
<name>A0ABQ1YBS9_9BACL</name>
<feature type="domain" description="SLH" evidence="10">
    <location>
        <begin position="1204"/>
        <end position="1262"/>
    </location>
</feature>
<dbReference type="SUPFAM" id="SSF49785">
    <property type="entry name" value="Galactose-binding domain-like"/>
    <property type="match status" value="2"/>
</dbReference>
<dbReference type="InterPro" id="IPR013783">
    <property type="entry name" value="Ig-like_fold"/>
</dbReference>
<dbReference type="Pfam" id="PF00150">
    <property type="entry name" value="Cellulase"/>
    <property type="match status" value="1"/>
</dbReference>
<dbReference type="PROSITE" id="PS50853">
    <property type="entry name" value="FN3"/>
    <property type="match status" value="1"/>
</dbReference>
<comment type="similarity">
    <text evidence="2">Belongs to the glycosyl hydrolase 5 (cellulase A) family.</text>
</comment>
<dbReference type="EC" id="3.2.1.4" evidence="3"/>
<dbReference type="InterPro" id="IPR018087">
    <property type="entry name" value="Glyco_hydro_5_CS"/>
</dbReference>
<evidence type="ECO:0000256" key="3">
    <source>
        <dbReference type="ARBA" id="ARBA00012601"/>
    </source>
</evidence>
<comment type="catalytic activity">
    <reaction evidence="1">
        <text>Endohydrolysis of (1-&gt;4)-beta-D-glucosidic linkages in cellulose, lichenin and cereal beta-D-glucans.</text>
        <dbReference type="EC" id="3.2.1.4"/>
    </reaction>
</comment>
<organism evidence="11 12">
    <name type="scientific">Paenibacillus segetis</name>
    <dbReference type="NCBI Taxonomy" id="1325360"/>
    <lineage>
        <taxon>Bacteria</taxon>
        <taxon>Bacillati</taxon>
        <taxon>Bacillota</taxon>
        <taxon>Bacilli</taxon>
        <taxon>Bacillales</taxon>
        <taxon>Paenibacillaceae</taxon>
        <taxon>Paenibacillus</taxon>
    </lineage>
</organism>
<dbReference type="Pfam" id="PF03424">
    <property type="entry name" value="CBM_17_28"/>
    <property type="match status" value="2"/>
</dbReference>
<evidence type="ECO:0000313" key="11">
    <source>
        <dbReference type="EMBL" id="GGH18500.1"/>
    </source>
</evidence>
<protein>
    <recommendedName>
        <fullName evidence="3">cellulase</fullName>
        <ecNumber evidence="3">3.2.1.4</ecNumber>
    </recommendedName>
</protein>
<evidence type="ECO:0000313" key="12">
    <source>
        <dbReference type="Proteomes" id="UP000659344"/>
    </source>
</evidence>
<feature type="domain" description="SLH" evidence="10">
    <location>
        <begin position="1265"/>
        <end position="1320"/>
    </location>
</feature>
<feature type="domain" description="Fibronectin type-III" evidence="9">
    <location>
        <begin position="841"/>
        <end position="934"/>
    </location>
</feature>
<dbReference type="PROSITE" id="PS00659">
    <property type="entry name" value="GLYCOSYL_HYDROL_F5"/>
    <property type="match status" value="1"/>
</dbReference>
<dbReference type="Gene3D" id="2.60.40.10">
    <property type="entry name" value="Immunoglobulins"/>
    <property type="match status" value="2"/>
</dbReference>
<dbReference type="PANTHER" id="PTHR34142:SF1">
    <property type="entry name" value="GLYCOSIDE HYDROLASE FAMILY 5 DOMAIN-CONTAINING PROTEIN"/>
    <property type="match status" value="1"/>
</dbReference>
<keyword evidence="12" id="KW-1185">Reference proteome</keyword>
<feature type="compositionally biased region" description="Low complexity" evidence="8">
    <location>
        <begin position="931"/>
        <end position="958"/>
    </location>
</feature>
<reference evidence="12" key="1">
    <citation type="journal article" date="2019" name="Int. J. Syst. Evol. Microbiol.">
        <title>The Global Catalogue of Microorganisms (GCM) 10K type strain sequencing project: providing services to taxonomists for standard genome sequencing and annotation.</title>
        <authorList>
            <consortium name="The Broad Institute Genomics Platform"/>
            <consortium name="The Broad Institute Genome Sequencing Center for Infectious Disease"/>
            <person name="Wu L."/>
            <person name="Ma J."/>
        </authorList>
    </citation>
    <scope>NUCLEOTIDE SEQUENCE [LARGE SCALE GENOMIC DNA]</scope>
    <source>
        <strain evidence="12">CGMCC 1.12769</strain>
    </source>
</reference>
<dbReference type="EMBL" id="BMFT01000001">
    <property type="protein sequence ID" value="GGH18500.1"/>
    <property type="molecule type" value="Genomic_DNA"/>
</dbReference>
<evidence type="ECO:0000256" key="6">
    <source>
        <dbReference type="ARBA" id="ARBA00023295"/>
    </source>
</evidence>
<dbReference type="InterPro" id="IPR017853">
    <property type="entry name" value="GH"/>
</dbReference>
<proteinExistence type="inferred from homology"/>
<dbReference type="InterPro" id="IPR036116">
    <property type="entry name" value="FN3_sf"/>
</dbReference>
<keyword evidence="6" id="KW-0326">Glycosidase</keyword>
<feature type="domain" description="SLH" evidence="10">
    <location>
        <begin position="1140"/>
        <end position="1203"/>
    </location>
</feature>
<dbReference type="SUPFAM" id="SSF51445">
    <property type="entry name" value="(Trans)glycosidases"/>
    <property type="match status" value="1"/>
</dbReference>
<dbReference type="Proteomes" id="UP000659344">
    <property type="component" value="Unassembled WGS sequence"/>
</dbReference>
<dbReference type="PANTHER" id="PTHR34142">
    <property type="entry name" value="ENDO-BETA-1,4-GLUCANASE A"/>
    <property type="match status" value="1"/>
</dbReference>
<keyword evidence="5" id="KW-0136">Cellulose degradation</keyword>
<gene>
    <name evidence="11" type="ORF">GCM10008013_14510</name>
</gene>
<evidence type="ECO:0000256" key="4">
    <source>
        <dbReference type="ARBA" id="ARBA00022801"/>
    </source>
</evidence>
<dbReference type="InterPro" id="IPR008979">
    <property type="entry name" value="Galactose-bd-like_sf"/>
</dbReference>
<dbReference type="Pfam" id="PF00395">
    <property type="entry name" value="SLH"/>
    <property type="match status" value="3"/>
</dbReference>
<evidence type="ECO:0000259" key="10">
    <source>
        <dbReference type="PROSITE" id="PS51272"/>
    </source>
</evidence>
<dbReference type="CDD" id="cd00063">
    <property type="entry name" value="FN3"/>
    <property type="match status" value="2"/>
</dbReference>
<dbReference type="Gene3D" id="2.60.120.260">
    <property type="entry name" value="Galactose-binding domain-like"/>
    <property type="match status" value="2"/>
</dbReference>
<dbReference type="Gene3D" id="3.20.20.80">
    <property type="entry name" value="Glycosidases"/>
    <property type="match status" value="1"/>
</dbReference>
<dbReference type="InterPro" id="IPR003961">
    <property type="entry name" value="FN3_dom"/>
</dbReference>